<evidence type="ECO:0000313" key="1">
    <source>
        <dbReference type="EMBL" id="GAA0767153.1"/>
    </source>
</evidence>
<name>A0ABP3VR41_CLOSU</name>
<dbReference type="RefSeq" id="WP_343823465.1">
    <property type="nucleotide sequence ID" value="NZ_BAAACI010000001.1"/>
</dbReference>
<evidence type="ECO:0008006" key="3">
    <source>
        <dbReference type="Google" id="ProtNLM"/>
    </source>
</evidence>
<comment type="caution">
    <text evidence="1">The sequence shown here is derived from an EMBL/GenBank/DDBJ whole genome shotgun (WGS) entry which is preliminary data.</text>
</comment>
<protein>
    <recommendedName>
        <fullName evidence="3">Phage tail protein</fullName>
    </recommendedName>
</protein>
<evidence type="ECO:0000313" key="2">
    <source>
        <dbReference type="Proteomes" id="UP001501047"/>
    </source>
</evidence>
<keyword evidence="2" id="KW-1185">Reference proteome</keyword>
<dbReference type="EMBL" id="BAAACI010000001">
    <property type="protein sequence ID" value="GAA0767153.1"/>
    <property type="molecule type" value="Genomic_DNA"/>
</dbReference>
<reference evidence="2" key="1">
    <citation type="journal article" date="2019" name="Int. J. Syst. Evol. Microbiol.">
        <title>The Global Catalogue of Microorganisms (GCM) 10K type strain sequencing project: providing services to taxonomists for standard genome sequencing and annotation.</title>
        <authorList>
            <consortium name="The Broad Institute Genomics Platform"/>
            <consortium name="The Broad Institute Genome Sequencing Center for Infectious Disease"/>
            <person name="Wu L."/>
            <person name="Ma J."/>
        </authorList>
    </citation>
    <scope>NUCLEOTIDE SEQUENCE [LARGE SCALE GENOMIC DNA]</scope>
    <source>
        <strain evidence="2">JCM 1417</strain>
    </source>
</reference>
<gene>
    <name evidence="1" type="ORF">GCM10008908_05880</name>
</gene>
<accession>A0ABP3VR41</accession>
<dbReference type="Proteomes" id="UP001501047">
    <property type="component" value="Unassembled WGS sequence"/>
</dbReference>
<sequence length="164" mass="17717">MSKESIQRHQIADYINIGGATGTEKYELMGAGFNTLDENPAAQLDTKVYINDKSSSTTIKSYQTQFPFTSDLIKSEGAVMALYNVGRNHLTGSDAQFDYVKVELFQPIDGSENTYKARKFKVSCEVAALAGAGGETIVVSGNLNAVGDFIEGTFNTTTKTFTAV</sequence>
<proteinExistence type="predicted"/>
<organism evidence="1 2">
    <name type="scientific">Clostridium subterminale</name>
    <dbReference type="NCBI Taxonomy" id="1550"/>
    <lineage>
        <taxon>Bacteria</taxon>
        <taxon>Bacillati</taxon>
        <taxon>Bacillota</taxon>
        <taxon>Clostridia</taxon>
        <taxon>Eubacteriales</taxon>
        <taxon>Clostridiaceae</taxon>
        <taxon>Clostridium</taxon>
    </lineage>
</organism>